<protein>
    <submittedName>
        <fullName evidence="1">Uncharacterized protein</fullName>
    </submittedName>
</protein>
<dbReference type="Proteomes" id="UP000269396">
    <property type="component" value="Unassembled WGS sequence"/>
</dbReference>
<keyword evidence="2" id="KW-1185">Reference proteome</keyword>
<organism evidence="1 2">
    <name type="scientific">Schistosoma mattheei</name>
    <dbReference type="NCBI Taxonomy" id="31246"/>
    <lineage>
        <taxon>Eukaryota</taxon>
        <taxon>Metazoa</taxon>
        <taxon>Spiralia</taxon>
        <taxon>Lophotrochozoa</taxon>
        <taxon>Platyhelminthes</taxon>
        <taxon>Trematoda</taxon>
        <taxon>Digenea</taxon>
        <taxon>Strigeidida</taxon>
        <taxon>Schistosomatoidea</taxon>
        <taxon>Schistosomatidae</taxon>
        <taxon>Schistosoma</taxon>
    </lineage>
</organism>
<sequence>MFEQIRYLMHASRLTITTMLLDLDGMSFRVGKRSKSTFLAQSNNQSQDLMRRPQYTQCVPVFRWFS</sequence>
<gene>
    <name evidence="1" type="ORF">SMTD_LOCUS9985</name>
</gene>
<reference evidence="1 2" key="1">
    <citation type="submission" date="2018-11" db="EMBL/GenBank/DDBJ databases">
        <authorList>
            <consortium name="Pathogen Informatics"/>
        </authorList>
    </citation>
    <scope>NUCLEOTIDE SEQUENCE [LARGE SCALE GENOMIC DNA]</scope>
    <source>
        <strain>Denwood</strain>
        <strain evidence="2">Zambia</strain>
    </source>
</reference>
<accession>A0A183P6J9</accession>
<dbReference type="EMBL" id="UZAL01030158">
    <property type="protein sequence ID" value="VDP52369.1"/>
    <property type="molecule type" value="Genomic_DNA"/>
</dbReference>
<dbReference type="AlphaFoldDB" id="A0A183P6J9"/>
<evidence type="ECO:0000313" key="1">
    <source>
        <dbReference type="EMBL" id="VDP52369.1"/>
    </source>
</evidence>
<proteinExistence type="predicted"/>
<name>A0A183P6J9_9TREM</name>
<evidence type="ECO:0000313" key="2">
    <source>
        <dbReference type="Proteomes" id="UP000269396"/>
    </source>
</evidence>